<keyword evidence="5" id="KW-1185">Reference proteome</keyword>
<reference evidence="4 5" key="1">
    <citation type="submission" date="2019-05" db="EMBL/GenBank/DDBJ databases">
        <title>We sequenced the genome of Paenibacillus hemerocallicola KCTC 33185 for further insight into its adaptation and study the phylogeny of Paenibacillus.</title>
        <authorList>
            <person name="Narsing Rao M.P."/>
        </authorList>
    </citation>
    <scope>NUCLEOTIDE SEQUENCE [LARGE SCALE GENOMIC DNA]</scope>
    <source>
        <strain evidence="4 5">KCTC 33185</strain>
    </source>
</reference>
<feature type="domain" description="Methyltransferase" evidence="3">
    <location>
        <begin position="40"/>
        <end position="142"/>
    </location>
</feature>
<comment type="caution">
    <text evidence="4">The sequence shown here is derived from an EMBL/GenBank/DDBJ whole genome shotgun (WGS) entry which is preliminary data.</text>
</comment>
<proteinExistence type="predicted"/>
<dbReference type="Proteomes" id="UP000307943">
    <property type="component" value="Unassembled WGS sequence"/>
</dbReference>
<evidence type="ECO:0000256" key="2">
    <source>
        <dbReference type="ARBA" id="ARBA00022679"/>
    </source>
</evidence>
<keyword evidence="1 4" id="KW-0489">Methyltransferase</keyword>
<gene>
    <name evidence="4" type="ORF">FE784_02030</name>
</gene>
<dbReference type="Pfam" id="PF13649">
    <property type="entry name" value="Methyltransf_25"/>
    <property type="match status" value="1"/>
</dbReference>
<dbReference type="InterPro" id="IPR041698">
    <property type="entry name" value="Methyltransf_25"/>
</dbReference>
<evidence type="ECO:0000256" key="1">
    <source>
        <dbReference type="ARBA" id="ARBA00022603"/>
    </source>
</evidence>
<dbReference type="OrthoDB" id="9811589at2"/>
<name>A0A5C4TG71_9BACL</name>
<evidence type="ECO:0000259" key="3">
    <source>
        <dbReference type="Pfam" id="PF13649"/>
    </source>
</evidence>
<dbReference type="PANTHER" id="PTHR43861:SF1">
    <property type="entry name" value="TRANS-ACONITATE 2-METHYLTRANSFERASE"/>
    <property type="match status" value="1"/>
</dbReference>
<dbReference type="CDD" id="cd02440">
    <property type="entry name" value="AdoMet_MTases"/>
    <property type="match status" value="1"/>
</dbReference>
<dbReference type="SUPFAM" id="SSF53335">
    <property type="entry name" value="S-adenosyl-L-methionine-dependent methyltransferases"/>
    <property type="match status" value="1"/>
</dbReference>
<dbReference type="Gene3D" id="3.40.50.150">
    <property type="entry name" value="Vaccinia Virus protein VP39"/>
    <property type="match status" value="1"/>
</dbReference>
<evidence type="ECO:0000313" key="4">
    <source>
        <dbReference type="EMBL" id="TNJ67945.1"/>
    </source>
</evidence>
<dbReference type="GO" id="GO:0032259">
    <property type="term" value="P:methylation"/>
    <property type="evidence" value="ECO:0007669"/>
    <property type="project" value="UniProtKB-KW"/>
</dbReference>
<keyword evidence="2 4" id="KW-0808">Transferase</keyword>
<sequence>MRYGQFAYIYDRLMEDMPYPRWISFLRQCWDGTGKPATLVDLGCGTGNISIPLAQSGLRVFGIDLSDDMLAVAQEKTEQQQRTFPFAPGGSVTWLQQDMREWVLPEPVDAVISCCDCINYLTEEADLAETFRHTYAGLKPGGTFIFDVHTEGQLRSYAEMQPFTLNDDDISYIWTSDLDEERCEIEHDLAIFVRESEWFASDESADRDPSFSPDARRYLRIDETHVQRAYPLRRIEALLRESGFSQVSQFADFVRKAPTPETERAFFVCVKQAEGSVADGA</sequence>
<dbReference type="AlphaFoldDB" id="A0A5C4TG71"/>
<dbReference type="EMBL" id="VDCQ01000002">
    <property type="protein sequence ID" value="TNJ67945.1"/>
    <property type="molecule type" value="Genomic_DNA"/>
</dbReference>
<dbReference type="PANTHER" id="PTHR43861">
    <property type="entry name" value="TRANS-ACONITATE 2-METHYLTRANSFERASE-RELATED"/>
    <property type="match status" value="1"/>
</dbReference>
<evidence type="ECO:0000313" key="5">
    <source>
        <dbReference type="Proteomes" id="UP000307943"/>
    </source>
</evidence>
<organism evidence="4 5">
    <name type="scientific">Paenibacillus hemerocallicola</name>
    <dbReference type="NCBI Taxonomy" id="1172614"/>
    <lineage>
        <taxon>Bacteria</taxon>
        <taxon>Bacillati</taxon>
        <taxon>Bacillota</taxon>
        <taxon>Bacilli</taxon>
        <taxon>Bacillales</taxon>
        <taxon>Paenibacillaceae</taxon>
        <taxon>Paenibacillus</taxon>
    </lineage>
</organism>
<dbReference type="InterPro" id="IPR029063">
    <property type="entry name" value="SAM-dependent_MTases_sf"/>
</dbReference>
<protein>
    <submittedName>
        <fullName evidence="4">Class I SAM-dependent methyltransferase</fullName>
    </submittedName>
</protein>
<accession>A0A5C4TG71</accession>
<dbReference type="GO" id="GO:0008168">
    <property type="term" value="F:methyltransferase activity"/>
    <property type="evidence" value="ECO:0007669"/>
    <property type="project" value="UniProtKB-KW"/>
</dbReference>
<dbReference type="Gene3D" id="2.20.25.110">
    <property type="entry name" value="S-adenosyl-L-methionine-dependent methyltransferases"/>
    <property type="match status" value="1"/>
</dbReference>